<comment type="caution">
    <text evidence="3">The sequence shown here is derived from an EMBL/GenBank/DDBJ whole genome shotgun (WGS) entry which is preliminary data.</text>
</comment>
<dbReference type="PATRIC" id="fig|1003181.4.peg.4248"/>
<sequence>SYAKLSVATYDVQPEDRLGNHAPLHFDISTFGYFSGTLAGATAVIIPDVYTKFPASLSQLMADERLTIWYSVPFALIQLLLRGVLSDRDLSALRWVLFGGEPFPPKQLRALMQHLPQTRFSNVYGPAEVNQCTYYHLPTLPEETDDSIPLGQIWDNTEGIVVDEADELVAPGEVGELLIRSPTMMRGYWNRADLNQQAKPTLRKA</sequence>
<dbReference type="SUPFAM" id="SSF56801">
    <property type="entry name" value="Acetyl-CoA synthetase-like"/>
    <property type="match status" value="1"/>
</dbReference>
<dbReference type="AlphaFoldDB" id="A0A176RZH5"/>
<dbReference type="GO" id="GO:0043041">
    <property type="term" value="P:amino acid activation for nonribosomal peptide biosynthetic process"/>
    <property type="evidence" value="ECO:0007669"/>
    <property type="project" value="TreeGrafter"/>
</dbReference>
<feature type="non-terminal residue" evidence="3">
    <location>
        <position position="1"/>
    </location>
</feature>
<dbReference type="GO" id="GO:0044550">
    <property type="term" value="P:secondary metabolite biosynthetic process"/>
    <property type="evidence" value="ECO:0007669"/>
    <property type="project" value="TreeGrafter"/>
</dbReference>
<dbReference type="GO" id="GO:0005737">
    <property type="term" value="C:cytoplasm"/>
    <property type="evidence" value="ECO:0007669"/>
    <property type="project" value="TreeGrafter"/>
</dbReference>
<dbReference type="GO" id="GO:0031177">
    <property type="term" value="F:phosphopantetheine binding"/>
    <property type="evidence" value="ECO:0007669"/>
    <property type="project" value="TreeGrafter"/>
</dbReference>
<keyword evidence="4" id="KW-1185">Reference proteome</keyword>
<dbReference type="EMBL" id="LUTY01001873">
    <property type="protein sequence ID" value="OAD21096.1"/>
    <property type="molecule type" value="Genomic_DNA"/>
</dbReference>
<feature type="transmembrane region" description="Helical" evidence="1">
    <location>
        <begin position="24"/>
        <end position="46"/>
    </location>
</feature>
<dbReference type="InterPro" id="IPR042099">
    <property type="entry name" value="ANL_N_sf"/>
</dbReference>
<proteinExistence type="predicted"/>
<dbReference type="PANTHER" id="PTHR45527:SF1">
    <property type="entry name" value="FATTY ACID SYNTHASE"/>
    <property type="match status" value="1"/>
</dbReference>
<evidence type="ECO:0000256" key="1">
    <source>
        <dbReference type="SAM" id="Phobius"/>
    </source>
</evidence>
<feature type="domain" description="AMP-dependent synthetase/ligase" evidence="2">
    <location>
        <begin position="10"/>
        <end position="189"/>
    </location>
</feature>
<dbReference type="PANTHER" id="PTHR45527">
    <property type="entry name" value="NONRIBOSOMAL PEPTIDE SYNTHETASE"/>
    <property type="match status" value="1"/>
</dbReference>
<dbReference type="InterPro" id="IPR000873">
    <property type="entry name" value="AMP-dep_synth/lig_dom"/>
</dbReference>
<dbReference type="Pfam" id="PF00501">
    <property type="entry name" value="AMP-binding"/>
    <property type="match status" value="1"/>
</dbReference>
<gene>
    <name evidence="3" type="ORF">THIOM_003150</name>
</gene>
<keyword evidence="1" id="KW-0812">Transmembrane</keyword>
<feature type="transmembrane region" description="Helical" evidence="1">
    <location>
        <begin position="66"/>
        <end position="85"/>
    </location>
</feature>
<accession>A0A176RZH5</accession>
<keyword evidence="3" id="KW-0808">Transferase</keyword>
<organism evidence="3 4">
    <name type="scientific">Candidatus Thiomargarita nelsonii</name>
    <dbReference type="NCBI Taxonomy" id="1003181"/>
    <lineage>
        <taxon>Bacteria</taxon>
        <taxon>Pseudomonadati</taxon>
        <taxon>Pseudomonadota</taxon>
        <taxon>Gammaproteobacteria</taxon>
        <taxon>Thiotrichales</taxon>
        <taxon>Thiotrichaceae</taxon>
        <taxon>Thiomargarita</taxon>
    </lineage>
</organism>
<name>A0A176RZH5_9GAMM</name>
<evidence type="ECO:0000313" key="4">
    <source>
        <dbReference type="Proteomes" id="UP000076962"/>
    </source>
</evidence>
<evidence type="ECO:0000313" key="3">
    <source>
        <dbReference type="EMBL" id="OAD21096.1"/>
    </source>
</evidence>
<evidence type="ECO:0000259" key="2">
    <source>
        <dbReference type="Pfam" id="PF00501"/>
    </source>
</evidence>
<keyword evidence="1" id="KW-1133">Transmembrane helix</keyword>
<protein>
    <submittedName>
        <fullName evidence="3">Amino acid adenyltransferase</fullName>
    </submittedName>
</protein>
<dbReference type="Proteomes" id="UP000076962">
    <property type="component" value="Unassembled WGS sequence"/>
</dbReference>
<reference evidence="3 4" key="1">
    <citation type="submission" date="2016-05" db="EMBL/GenBank/DDBJ databases">
        <title>Single-cell genome of chain-forming Candidatus Thiomargarita nelsonii and comparison to other large sulfur-oxidizing bacteria.</title>
        <authorList>
            <person name="Winkel M."/>
            <person name="Salman V."/>
            <person name="Woyke T."/>
            <person name="Schulz-Vogt H."/>
            <person name="Richter M."/>
            <person name="Flood B."/>
            <person name="Bailey J."/>
            <person name="Amann R."/>
            <person name="Mussmann M."/>
        </authorList>
    </citation>
    <scope>NUCLEOTIDE SEQUENCE [LARGE SCALE GENOMIC DNA]</scope>
    <source>
        <strain evidence="3 4">THI036</strain>
    </source>
</reference>
<dbReference type="GO" id="GO:0016740">
    <property type="term" value="F:transferase activity"/>
    <property type="evidence" value="ECO:0007669"/>
    <property type="project" value="UniProtKB-KW"/>
</dbReference>
<keyword evidence="1" id="KW-0472">Membrane</keyword>
<dbReference type="Gene3D" id="3.40.50.12780">
    <property type="entry name" value="N-terminal domain of ligase-like"/>
    <property type="match status" value="1"/>
</dbReference>